<gene>
    <name evidence="2" type="ORF">DL89DRAFT_255504</name>
</gene>
<dbReference type="EMBL" id="MCFD01000003">
    <property type="protein sequence ID" value="ORX71765.1"/>
    <property type="molecule type" value="Genomic_DNA"/>
</dbReference>
<evidence type="ECO:0000256" key="1">
    <source>
        <dbReference type="ARBA" id="ARBA00022679"/>
    </source>
</evidence>
<dbReference type="STRING" id="61395.A0A1Y1WEE0"/>
<dbReference type="GO" id="GO:0044550">
    <property type="term" value="P:secondary metabolite biosynthetic process"/>
    <property type="evidence" value="ECO:0007669"/>
    <property type="project" value="TreeGrafter"/>
</dbReference>
<accession>A0A1Y1WEE0</accession>
<dbReference type="Proteomes" id="UP000193922">
    <property type="component" value="Unassembled WGS sequence"/>
</dbReference>
<dbReference type="PANTHER" id="PTHR31642">
    <property type="entry name" value="TRICHOTHECENE 3-O-ACETYLTRANSFERASE"/>
    <property type="match status" value="1"/>
</dbReference>
<keyword evidence="3" id="KW-1185">Reference proteome</keyword>
<dbReference type="PANTHER" id="PTHR31642:SF310">
    <property type="entry name" value="FATTY ALCOHOL:CAFFEOYL-COA ACYLTRANSFERASE"/>
    <property type="match status" value="1"/>
</dbReference>
<dbReference type="InterPro" id="IPR023213">
    <property type="entry name" value="CAT-like_dom_sf"/>
</dbReference>
<dbReference type="Gene3D" id="3.30.559.10">
    <property type="entry name" value="Chloramphenicol acetyltransferase-like domain"/>
    <property type="match status" value="2"/>
</dbReference>
<dbReference type="GeneID" id="63802004"/>
<proteinExistence type="predicted"/>
<dbReference type="RefSeq" id="XP_040745189.1">
    <property type="nucleotide sequence ID" value="XM_040885356.1"/>
</dbReference>
<evidence type="ECO:0008006" key="4">
    <source>
        <dbReference type="Google" id="ProtNLM"/>
    </source>
</evidence>
<evidence type="ECO:0000313" key="2">
    <source>
        <dbReference type="EMBL" id="ORX71765.1"/>
    </source>
</evidence>
<dbReference type="AlphaFoldDB" id="A0A1Y1WEE0"/>
<dbReference type="InterPro" id="IPR050317">
    <property type="entry name" value="Plant_Fungal_Acyltransferase"/>
</dbReference>
<protein>
    <recommendedName>
        <fullName evidence="4">Transferase-domain-containing protein</fullName>
    </recommendedName>
</protein>
<reference evidence="2 3" key="1">
    <citation type="submission" date="2016-07" db="EMBL/GenBank/DDBJ databases">
        <title>Pervasive Adenine N6-methylation of Active Genes in Fungi.</title>
        <authorList>
            <consortium name="DOE Joint Genome Institute"/>
            <person name="Mondo S.J."/>
            <person name="Dannebaum R.O."/>
            <person name="Kuo R.C."/>
            <person name="Labutti K."/>
            <person name="Haridas S."/>
            <person name="Kuo A."/>
            <person name="Salamov A."/>
            <person name="Ahrendt S.R."/>
            <person name="Lipzen A."/>
            <person name="Sullivan W."/>
            <person name="Andreopoulos W.B."/>
            <person name="Clum A."/>
            <person name="Lindquist E."/>
            <person name="Daum C."/>
            <person name="Ramamoorthy G.K."/>
            <person name="Gryganskyi A."/>
            <person name="Culley D."/>
            <person name="Magnuson J.K."/>
            <person name="James T.Y."/>
            <person name="O'Malley M.A."/>
            <person name="Stajich J.E."/>
            <person name="Spatafora J.W."/>
            <person name="Visel A."/>
            <person name="Grigoriev I.V."/>
        </authorList>
    </citation>
    <scope>NUCLEOTIDE SEQUENCE [LARGE SCALE GENOMIC DNA]</scope>
    <source>
        <strain evidence="2 3">ATCC 12442</strain>
    </source>
</reference>
<dbReference type="SUPFAM" id="SSF52777">
    <property type="entry name" value="CoA-dependent acyltransferases"/>
    <property type="match status" value="1"/>
</dbReference>
<keyword evidence="1" id="KW-0808">Transferase</keyword>
<dbReference type="GO" id="GO:0016747">
    <property type="term" value="F:acyltransferase activity, transferring groups other than amino-acyl groups"/>
    <property type="evidence" value="ECO:0007669"/>
    <property type="project" value="TreeGrafter"/>
</dbReference>
<dbReference type="OrthoDB" id="1862401at2759"/>
<organism evidence="2 3">
    <name type="scientific">Linderina pennispora</name>
    <dbReference type="NCBI Taxonomy" id="61395"/>
    <lineage>
        <taxon>Eukaryota</taxon>
        <taxon>Fungi</taxon>
        <taxon>Fungi incertae sedis</taxon>
        <taxon>Zoopagomycota</taxon>
        <taxon>Kickxellomycotina</taxon>
        <taxon>Kickxellomycetes</taxon>
        <taxon>Kickxellales</taxon>
        <taxon>Kickxellaceae</taxon>
        <taxon>Linderina</taxon>
    </lineage>
</organism>
<name>A0A1Y1WEE0_9FUNG</name>
<sequence length="468" mass="51553">MSNILSAIDSKVYKLQRIDSVLSSYNIRTISFYANAGLTDDFMPSQTLEEAFYQTVVEFPLLTGHLNQVSGGWIEAVVDKTCLNVPDYRESQSDIHFRDIKSAKYNPATWPDNLIPFGAFACPGAATGTIKLVSAHVVRLKDNSGVIISLNINHGIVDGYSFLLFFNRWADQTRALVSHRQAEPLSICLDRSAILQYLPSEREPLSDWLVWLSPSTRGRLLSYLGSMAPTCGHLFRISREQLSRLRNQVLECMPAGARLTTNDVLTALVYKVHGQAKFGVAATTRRWSAWGSKGDVEANSEHALVIACDLRGRLGMEGINFIGNAQLSGVILNPMKHGKDTITPQILADIAAQIHSVVSNLSSPYIGSYVDFLESESFNTGALIAAKMKYGLYTLTTNMMHRKLYGADFGNGVQAFSTVAPNYPGANAIFLASPPPSTDILINFTAAAKEMDHILKNAFWRDITTLVY</sequence>
<comment type="caution">
    <text evidence="2">The sequence shown here is derived from an EMBL/GenBank/DDBJ whole genome shotgun (WGS) entry which is preliminary data.</text>
</comment>
<evidence type="ECO:0000313" key="3">
    <source>
        <dbReference type="Proteomes" id="UP000193922"/>
    </source>
</evidence>
<dbReference type="Pfam" id="PF02458">
    <property type="entry name" value="Transferase"/>
    <property type="match status" value="1"/>
</dbReference>